<evidence type="ECO:0000256" key="2">
    <source>
        <dbReference type="ARBA" id="ARBA00010617"/>
    </source>
</evidence>
<comment type="caution">
    <text evidence="9">The sequence shown here is derived from an EMBL/GenBank/DDBJ whole genome shotgun (WGS) entry which is preliminary data.</text>
</comment>
<proteinExistence type="inferred from homology"/>
<keyword evidence="5" id="KW-1133">Transmembrane helix</keyword>
<comment type="similarity">
    <text evidence="2 8">Belongs to the cytochrome P450 family.</text>
</comment>
<comment type="subcellular location">
    <subcellularLocation>
        <location evidence="1">Membrane</location>
        <topology evidence="1">Single-pass membrane protein</topology>
    </subcellularLocation>
</comment>
<dbReference type="GO" id="GO:0016705">
    <property type="term" value="F:oxidoreductase activity, acting on paired donors, with incorporation or reduction of molecular oxygen"/>
    <property type="evidence" value="ECO:0007669"/>
    <property type="project" value="InterPro"/>
</dbReference>
<keyword evidence="7 8" id="KW-0349">Heme</keyword>
<keyword evidence="3" id="KW-0812">Transmembrane</keyword>
<keyword evidence="8" id="KW-0503">Monooxygenase</keyword>
<evidence type="ECO:0000256" key="7">
    <source>
        <dbReference type="PIRSR" id="PIRSR602401-1"/>
    </source>
</evidence>
<evidence type="ECO:0000313" key="9">
    <source>
        <dbReference type="EMBL" id="OWM69873.1"/>
    </source>
</evidence>
<gene>
    <name evidence="9" type="ORF">CDL15_Pgr025722</name>
</gene>
<keyword evidence="8" id="KW-0560">Oxidoreductase</keyword>
<dbReference type="InterPro" id="IPR017972">
    <property type="entry name" value="Cyt_P450_CS"/>
</dbReference>
<keyword evidence="6 7" id="KW-0408">Iron</keyword>
<dbReference type="Proteomes" id="UP000197138">
    <property type="component" value="Unassembled WGS sequence"/>
</dbReference>
<evidence type="ECO:0000256" key="4">
    <source>
        <dbReference type="ARBA" id="ARBA00022723"/>
    </source>
</evidence>
<evidence type="ECO:0000256" key="6">
    <source>
        <dbReference type="ARBA" id="ARBA00023004"/>
    </source>
</evidence>
<protein>
    <submittedName>
        <fullName evidence="9">Uncharacterized protein</fullName>
    </submittedName>
</protein>
<dbReference type="SUPFAM" id="SSF48264">
    <property type="entry name" value="Cytochrome P450"/>
    <property type="match status" value="2"/>
</dbReference>
<dbReference type="GO" id="GO:0005506">
    <property type="term" value="F:iron ion binding"/>
    <property type="evidence" value="ECO:0007669"/>
    <property type="project" value="InterPro"/>
</dbReference>
<evidence type="ECO:0000313" key="10">
    <source>
        <dbReference type="Proteomes" id="UP000197138"/>
    </source>
</evidence>
<evidence type="ECO:0000256" key="8">
    <source>
        <dbReference type="RuleBase" id="RU000461"/>
    </source>
</evidence>
<sequence length="389" mass="43892">MGQARNKFMFSGSDNGILSSQVFWMAWPTNMDKNIFQDPEKFDPARFEDQSKLLPPFTYILFGAGPRVCLGSEFARVGVLLLIRHLITKASLLLCYRTSRPVPFQGGDPKLPTGTETGPDLGVDPSPDAEAWPVFKTSLMGSDAVFLTCQAGNKFLFSRSDSGISTTQVTTAKDILGSHSIFELSGSRRRLLRDLTPTWEFEGKGFGADCALNEEDHLQEQMRALEAREGRKGDKNLITWREVQMIKYTWRVAQEVMTINPPVFGNFKCACRDTTFQGFDIHKGWQLSIHSLLPIDTSPIISFRPSKLLPRYTYIPFGAGPWICLGAEFARIEVLLLLHHLITRYEWTEMVPGEPICQNPMPTQAMGLHVKLHPVDLMENWSRVANKYL</sequence>
<organism evidence="9 10">
    <name type="scientific">Punica granatum</name>
    <name type="common">Pomegranate</name>
    <dbReference type="NCBI Taxonomy" id="22663"/>
    <lineage>
        <taxon>Eukaryota</taxon>
        <taxon>Viridiplantae</taxon>
        <taxon>Streptophyta</taxon>
        <taxon>Embryophyta</taxon>
        <taxon>Tracheophyta</taxon>
        <taxon>Spermatophyta</taxon>
        <taxon>Magnoliopsida</taxon>
        <taxon>eudicotyledons</taxon>
        <taxon>Gunneridae</taxon>
        <taxon>Pentapetalae</taxon>
        <taxon>rosids</taxon>
        <taxon>malvids</taxon>
        <taxon>Myrtales</taxon>
        <taxon>Lythraceae</taxon>
        <taxon>Punica</taxon>
    </lineage>
</organism>
<dbReference type="PRINTS" id="PR00463">
    <property type="entry name" value="EP450I"/>
</dbReference>
<dbReference type="InterPro" id="IPR036396">
    <property type="entry name" value="Cyt_P450_sf"/>
</dbReference>
<dbReference type="PANTHER" id="PTHR24286">
    <property type="entry name" value="CYTOCHROME P450 26"/>
    <property type="match status" value="1"/>
</dbReference>
<reference evidence="10" key="1">
    <citation type="journal article" date="2017" name="Plant J.">
        <title>The pomegranate (Punica granatum L.) genome and the genomics of punicalagin biosynthesis.</title>
        <authorList>
            <person name="Qin G."/>
            <person name="Xu C."/>
            <person name="Ming R."/>
            <person name="Tang H."/>
            <person name="Guyot R."/>
            <person name="Kramer E.M."/>
            <person name="Hu Y."/>
            <person name="Yi X."/>
            <person name="Qi Y."/>
            <person name="Xu X."/>
            <person name="Gao Z."/>
            <person name="Pan H."/>
            <person name="Jian J."/>
            <person name="Tian Y."/>
            <person name="Yue Z."/>
            <person name="Xu Y."/>
        </authorList>
    </citation>
    <scope>NUCLEOTIDE SEQUENCE [LARGE SCALE GENOMIC DNA]</scope>
    <source>
        <strain evidence="10">cv. Dabenzi</strain>
    </source>
</reference>
<dbReference type="PROSITE" id="PS00086">
    <property type="entry name" value="CYTOCHROME_P450"/>
    <property type="match status" value="1"/>
</dbReference>
<evidence type="ECO:0000256" key="3">
    <source>
        <dbReference type="ARBA" id="ARBA00022692"/>
    </source>
</evidence>
<dbReference type="InterPro" id="IPR001128">
    <property type="entry name" value="Cyt_P450"/>
</dbReference>
<dbReference type="Gene3D" id="1.10.630.10">
    <property type="entry name" value="Cytochrome P450"/>
    <property type="match status" value="2"/>
</dbReference>
<evidence type="ECO:0000256" key="5">
    <source>
        <dbReference type="ARBA" id="ARBA00022989"/>
    </source>
</evidence>
<dbReference type="EMBL" id="MTKT01004810">
    <property type="protein sequence ID" value="OWM69873.1"/>
    <property type="molecule type" value="Genomic_DNA"/>
</dbReference>
<dbReference type="GO" id="GO:0020037">
    <property type="term" value="F:heme binding"/>
    <property type="evidence" value="ECO:0007669"/>
    <property type="project" value="InterPro"/>
</dbReference>
<dbReference type="GO" id="GO:0004497">
    <property type="term" value="F:monooxygenase activity"/>
    <property type="evidence" value="ECO:0007669"/>
    <property type="project" value="UniProtKB-KW"/>
</dbReference>
<dbReference type="GO" id="GO:0016020">
    <property type="term" value="C:membrane"/>
    <property type="evidence" value="ECO:0007669"/>
    <property type="project" value="UniProtKB-SubCell"/>
</dbReference>
<dbReference type="GO" id="GO:0016125">
    <property type="term" value="P:sterol metabolic process"/>
    <property type="evidence" value="ECO:0007669"/>
    <property type="project" value="TreeGrafter"/>
</dbReference>
<dbReference type="PANTHER" id="PTHR24286:SF256">
    <property type="entry name" value="CYTOCHROME P450 FAMILY PROTEIN"/>
    <property type="match status" value="1"/>
</dbReference>
<accession>A0A218WBF5</accession>
<dbReference type="InterPro" id="IPR002401">
    <property type="entry name" value="Cyt_P450_E_grp-I"/>
</dbReference>
<dbReference type="Pfam" id="PF00067">
    <property type="entry name" value="p450"/>
    <property type="match status" value="2"/>
</dbReference>
<dbReference type="AlphaFoldDB" id="A0A218WBF5"/>
<name>A0A218WBF5_PUNGR</name>
<keyword evidence="4 7" id="KW-0479">Metal-binding</keyword>
<keyword evidence="5" id="KW-0472">Membrane</keyword>
<evidence type="ECO:0000256" key="1">
    <source>
        <dbReference type="ARBA" id="ARBA00004167"/>
    </source>
</evidence>
<comment type="cofactor">
    <cofactor evidence="7">
        <name>heme</name>
        <dbReference type="ChEBI" id="CHEBI:30413"/>
    </cofactor>
</comment>
<feature type="binding site" description="axial binding residue" evidence="7">
    <location>
        <position position="69"/>
    </location>
    <ligand>
        <name>heme</name>
        <dbReference type="ChEBI" id="CHEBI:30413"/>
    </ligand>
    <ligandPart>
        <name>Fe</name>
        <dbReference type="ChEBI" id="CHEBI:18248"/>
    </ligandPart>
</feature>